<protein>
    <submittedName>
        <fullName evidence="3">Repellent protein 1</fullName>
    </submittedName>
</protein>
<evidence type="ECO:0000256" key="1">
    <source>
        <dbReference type="SAM" id="MobiDB-lite"/>
    </source>
</evidence>
<keyword evidence="2" id="KW-0732">Signal</keyword>
<evidence type="ECO:0000313" key="3">
    <source>
        <dbReference type="EMBL" id="CDR88734.1"/>
    </source>
</evidence>
<evidence type="ECO:0000256" key="2">
    <source>
        <dbReference type="SAM" id="SignalP"/>
    </source>
</evidence>
<feature type="compositionally biased region" description="Low complexity" evidence="1">
    <location>
        <begin position="310"/>
        <end position="321"/>
    </location>
</feature>
<dbReference type="EMBL" id="LK056687">
    <property type="protein sequence ID" value="CDR88734.1"/>
    <property type="molecule type" value="Genomic_DNA"/>
</dbReference>
<feature type="compositionally biased region" description="Low complexity" evidence="1">
    <location>
        <begin position="353"/>
        <end position="394"/>
    </location>
</feature>
<sequence>MPSKIALSISVLTAALGMVSAVPHYEYSSYNGGHNVESINENKLIDLSDLGLGIDILKRTDYSACKKYVYSYNGGHNVYSVNENKLVDASDATVDISVLSLDGRKKKTWHKAPRYCLEYIKSYNGGHNVVVNNENKGVDLSGLLANIDVLKRNAPEFSYEFSSYNGGHNFESTNENKLIDLSDLLADVSILKKRHYPEVSYYNGGHNVESTSESKLIDVSDLTALVNVLSKRHGPTVESYNGGHNVESTSENKLIDLSDLTALVSVLSKRSLKGYGSQIHARDITEDLYRRTNDDEDCTCTKKSKPTPPKQTTTTPPKDTSNGGGDCSSDDTPAPAPSASHKPKPKHHHHSKPSSTWTAPSTSTWTPPAKDTPTKTTPTTTATPTTTPTKPTCTDSEVYVDQGHNVVSKSENKLLDLSNITIQIGLLDGLFGGDKKTTKTVPADSTCTAKEGCCVAKSVYYYNGGHNTQVTNDNKGIDLSGLNLGLNIL</sequence>
<name>A0A127Z4G3_9BASI</name>
<dbReference type="AlphaFoldDB" id="A0A127Z4G3"/>
<organism evidence="3">
    <name type="scientific">Sporisorium scitamineum</name>
    <dbReference type="NCBI Taxonomy" id="49012"/>
    <lineage>
        <taxon>Eukaryota</taxon>
        <taxon>Fungi</taxon>
        <taxon>Dikarya</taxon>
        <taxon>Basidiomycota</taxon>
        <taxon>Ustilaginomycotina</taxon>
        <taxon>Ustilaginomycetes</taxon>
        <taxon>Ustilaginales</taxon>
        <taxon>Ustilaginaceae</taxon>
        <taxon>Sporisorium</taxon>
    </lineage>
</organism>
<feature type="chain" id="PRO_5007281088" evidence="2">
    <location>
        <begin position="22"/>
        <end position="489"/>
    </location>
</feature>
<feature type="signal peptide" evidence="2">
    <location>
        <begin position="1"/>
        <end position="21"/>
    </location>
</feature>
<feature type="region of interest" description="Disordered" evidence="1">
    <location>
        <begin position="293"/>
        <end position="395"/>
    </location>
</feature>
<reference evidence="3" key="1">
    <citation type="submission" date="2014-06" db="EMBL/GenBank/DDBJ databases">
        <authorList>
            <person name="Ju J."/>
            <person name="Zhang J."/>
        </authorList>
    </citation>
    <scope>NUCLEOTIDE SEQUENCE</scope>
    <source>
        <strain evidence="3">SscI8</strain>
    </source>
</reference>
<accession>A0A127Z4G3</accession>
<feature type="compositionally biased region" description="Basic residues" evidence="1">
    <location>
        <begin position="341"/>
        <end position="352"/>
    </location>
</feature>
<dbReference type="OrthoDB" id="3358836at2759"/>
<gene>
    <name evidence="3" type="ORF">SPSC_05566</name>
</gene>
<proteinExistence type="predicted"/>